<organism evidence="2 3">
    <name type="scientific">Trichonephila inaurata madagascariensis</name>
    <dbReference type="NCBI Taxonomy" id="2747483"/>
    <lineage>
        <taxon>Eukaryota</taxon>
        <taxon>Metazoa</taxon>
        <taxon>Ecdysozoa</taxon>
        <taxon>Arthropoda</taxon>
        <taxon>Chelicerata</taxon>
        <taxon>Arachnida</taxon>
        <taxon>Araneae</taxon>
        <taxon>Araneomorphae</taxon>
        <taxon>Entelegynae</taxon>
        <taxon>Araneoidea</taxon>
        <taxon>Nephilidae</taxon>
        <taxon>Trichonephila</taxon>
        <taxon>Trichonephila inaurata</taxon>
    </lineage>
</organism>
<dbReference type="InterPro" id="IPR000210">
    <property type="entry name" value="BTB/POZ_dom"/>
</dbReference>
<accession>A0A8X6YKB2</accession>
<dbReference type="Pfam" id="PF00651">
    <property type="entry name" value="BTB"/>
    <property type="match status" value="1"/>
</dbReference>
<dbReference type="Gene3D" id="3.30.710.10">
    <property type="entry name" value="Potassium Channel Kv1.1, Chain A"/>
    <property type="match status" value="1"/>
</dbReference>
<keyword evidence="3" id="KW-1185">Reference proteome</keyword>
<comment type="caution">
    <text evidence="2">The sequence shown here is derived from an EMBL/GenBank/DDBJ whole genome shotgun (WGS) entry which is preliminary data.</text>
</comment>
<dbReference type="AlphaFoldDB" id="A0A8X6YKB2"/>
<reference evidence="2" key="1">
    <citation type="submission" date="2020-08" db="EMBL/GenBank/DDBJ databases">
        <title>Multicomponent nature underlies the extraordinary mechanical properties of spider dragline silk.</title>
        <authorList>
            <person name="Kono N."/>
            <person name="Nakamura H."/>
            <person name="Mori M."/>
            <person name="Yoshida Y."/>
            <person name="Ohtoshi R."/>
            <person name="Malay A.D."/>
            <person name="Moran D.A.P."/>
            <person name="Tomita M."/>
            <person name="Numata K."/>
            <person name="Arakawa K."/>
        </authorList>
    </citation>
    <scope>NUCLEOTIDE SEQUENCE</scope>
</reference>
<dbReference type="PROSITE" id="PS50097">
    <property type="entry name" value="BTB"/>
    <property type="match status" value="1"/>
</dbReference>
<name>A0A8X6YKB2_9ARAC</name>
<dbReference type="CDD" id="cd18186">
    <property type="entry name" value="BTB_POZ_ZBTB_KLHL-like"/>
    <property type="match status" value="1"/>
</dbReference>
<protein>
    <submittedName>
        <fullName evidence="2">Speckle-type POZ protein</fullName>
    </submittedName>
</protein>
<dbReference type="Proteomes" id="UP000886998">
    <property type="component" value="Unassembled WGS sequence"/>
</dbReference>
<evidence type="ECO:0000313" key="3">
    <source>
        <dbReference type="Proteomes" id="UP000886998"/>
    </source>
</evidence>
<sequence length="293" mass="33917">MAKANGYFHSTYYTKPTRFLYTWTIPNFSELKQKLDGEDLLLPNGKYCSFSLSRNLGSLSLSMKTTCCLLNCNVTIYTCNGVALIRRNPFNFNRIRERIYYSQLHLNLYMFDSLQDLPENVLFIVFSILDPEMMDTSFSTHQDDGSENRYLNYFRELATDIKKAPDDLLKEKVTLRVGDDTQVVNMAVLCSRSPVFARMLASDMREKEENCVTIDDVNIEGIRGLVDFLHSGIVADTDIDFLHDLYYIANKYQISELLSECRRLLLSEFHPENSDHGLDYGVFLFSQAFEYLD</sequence>
<evidence type="ECO:0000313" key="2">
    <source>
        <dbReference type="EMBL" id="GFY73943.1"/>
    </source>
</evidence>
<dbReference type="SUPFAM" id="SSF54695">
    <property type="entry name" value="POZ domain"/>
    <property type="match status" value="1"/>
</dbReference>
<dbReference type="InterPro" id="IPR011333">
    <property type="entry name" value="SKP1/BTB/POZ_sf"/>
</dbReference>
<proteinExistence type="predicted"/>
<dbReference type="EMBL" id="BMAV01020470">
    <property type="protein sequence ID" value="GFY73943.1"/>
    <property type="molecule type" value="Genomic_DNA"/>
</dbReference>
<evidence type="ECO:0000259" key="1">
    <source>
        <dbReference type="PROSITE" id="PS50097"/>
    </source>
</evidence>
<gene>
    <name evidence="2" type="primary">spop_51</name>
    <name evidence="2" type="ORF">TNIN_243511</name>
</gene>
<feature type="domain" description="BTB" evidence="1">
    <location>
        <begin position="171"/>
        <end position="238"/>
    </location>
</feature>
<dbReference type="OrthoDB" id="6427162at2759"/>
<dbReference type="SMART" id="SM00225">
    <property type="entry name" value="BTB"/>
    <property type="match status" value="1"/>
</dbReference>
<dbReference type="PANTHER" id="PTHR24413">
    <property type="entry name" value="SPECKLE-TYPE POZ PROTEIN"/>
    <property type="match status" value="1"/>
</dbReference>